<evidence type="ECO:0000256" key="3">
    <source>
        <dbReference type="ARBA" id="ARBA00012920"/>
    </source>
</evidence>
<name>A0A6N7KW59_9ACTN</name>
<dbReference type="RefSeq" id="WP_153465450.1">
    <property type="nucleotide sequence ID" value="NZ_WBOF01000001.1"/>
</dbReference>
<comment type="similarity">
    <text evidence="2">Belongs to the asparaginase 1 family.</text>
</comment>
<comment type="subcellular location">
    <subcellularLocation>
        <location evidence="1">Cell membrane</location>
        <topology evidence="1">Multi-pass membrane protein</topology>
    </subcellularLocation>
</comment>
<evidence type="ECO:0000256" key="10">
    <source>
        <dbReference type="SAM" id="MobiDB-lite"/>
    </source>
</evidence>
<evidence type="ECO:0000256" key="7">
    <source>
        <dbReference type="ARBA" id="ARBA00023136"/>
    </source>
</evidence>
<gene>
    <name evidence="13" type="ORF">F7Q99_26715</name>
</gene>
<feature type="transmembrane region" description="Helical" evidence="11">
    <location>
        <begin position="719"/>
        <end position="740"/>
    </location>
</feature>
<keyword evidence="5 11" id="KW-0812">Transmembrane</keyword>
<keyword evidence="14" id="KW-1185">Reference proteome</keyword>
<dbReference type="GO" id="GO:0006520">
    <property type="term" value="P:amino acid metabolic process"/>
    <property type="evidence" value="ECO:0007669"/>
    <property type="project" value="InterPro"/>
</dbReference>
<dbReference type="GO" id="GO:0004067">
    <property type="term" value="F:asparaginase activity"/>
    <property type="evidence" value="ECO:0007669"/>
    <property type="project" value="UniProtKB-EC"/>
</dbReference>
<dbReference type="PANTHER" id="PTHR30572:SF4">
    <property type="entry name" value="ABC TRANSPORTER PERMEASE YTRF"/>
    <property type="match status" value="1"/>
</dbReference>
<dbReference type="Pfam" id="PF02687">
    <property type="entry name" value="FtsX"/>
    <property type="match status" value="2"/>
</dbReference>
<feature type="transmembrane region" description="Helical" evidence="11">
    <location>
        <begin position="333"/>
        <end position="356"/>
    </location>
</feature>
<feature type="active site" evidence="9">
    <location>
        <position position="29"/>
    </location>
</feature>
<feature type="region of interest" description="Disordered" evidence="10">
    <location>
        <begin position="101"/>
        <end position="126"/>
    </location>
</feature>
<dbReference type="EMBL" id="WBOF01000001">
    <property type="protein sequence ID" value="MQS15760.1"/>
    <property type="molecule type" value="Genomic_DNA"/>
</dbReference>
<evidence type="ECO:0000256" key="8">
    <source>
        <dbReference type="ARBA" id="ARBA00038076"/>
    </source>
</evidence>
<evidence type="ECO:0000256" key="9">
    <source>
        <dbReference type="PROSITE-ProRule" id="PRU10099"/>
    </source>
</evidence>
<accession>A0A6N7KW59</accession>
<dbReference type="Proteomes" id="UP000450000">
    <property type="component" value="Unassembled WGS sequence"/>
</dbReference>
<dbReference type="OrthoDB" id="3510866at2"/>
<dbReference type="EC" id="3.5.1.1" evidence="3"/>
<evidence type="ECO:0000256" key="6">
    <source>
        <dbReference type="ARBA" id="ARBA00022989"/>
    </source>
</evidence>
<feature type="region of interest" description="Disordered" evidence="10">
    <location>
        <begin position="62"/>
        <end position="81"/>
    </location>
</feature>
<dbReference type="PROSITE" id="PS00144">
    <property type="entry name" value="ASN_GLN_ASE_1"/>
    <property type="match status" value="1"/>
</dbReference>
<evidence type="ECO:0000313" key="13">
    <source>
        <dbReference type="EMBL" id="MQS15760.1"/>
    </source>
</evidence>
<organism evidence="13 14">
    <name type="scientific">Streptomyces kaniharaensis</name>
    <dbReference type="NCBI Taxonomy" id="212423"/>
    <lineage>
        <taxon>Bacteria</taxon>
        <taxon>Bacillati</taxon>
        <taxon>Actinomycetota</taxon>
        <taxon>Actinomycetes</taxon>
        <taxon>Kitasatosporales</taxon>
        <taxon>Streptomycetaceae</taxon>
        <taxon>Streptomyces</taxon>
    </lineage>
</organism>
<dbReference type="InterPro" id="IPR003838">
    <property type="entry name" value="ABC3_permease_C"/>
</dbReference>
<protein>
    <recommendedName>
        <fullName evidence="3">asparaginase</fullName>
        <ecNumber evidence="3">3.5.1.1</ecNumber>
    </recommendedName>
</protein>
<feature type="transmembrane region" description="Helical" evidence="11">
    <location>
        <begin position="368"/>
        <end position="393"/>
    </location>
</feature>
<reference evidence="13 14" key="1">
    <citation type="submission" date="2019-09" db="EMBL/GenBank/DDBJ databases">
        <title>Genome Sequences of Streptomyces kaniharaensis ATCC 21070.</title>
        <authorList>
            <person name="Zhu W."/>
            <person name="De Crecy-Lagard V."/>
            <person name="Richards N.G."/>
        </authorList>
    </citation>
    <scope>NUCLEOTIDE SEQUENCE [LARGE SCALE GENOMIC DNA]</scope>
    <source>
        <strain evidence="13 14">SF-557</strain>
    </source>
</reference>
<dbReference type="InterPro" id="IPR050250">
    <property type="entry name" value="Macrolide_Exporter_MacB"/>
</dbReference>
<feature type="compositionally biased region" description="Low complexity" evidence="10">
    <location>
        <begin position="66"/>
        <end position="77"/>
    </location>
</feature>
<evidence type="ECO:0000259" key="12">
    <source>
        <dbReference type="Pfam" id="PF02687"/>
    </source>
</evidence>
<evidence type="ECO:0000256" key="1">
    <source>
        <dbReference type="ARBA" id="ARBA00004651"/>
    </source>
</evidence>
<dbReference type="GO" id="GO:0022857">
    <property type="term" value="F:transmembrane transporter activity"/>
    <property type="evidence" value="ECO:0007669"/>
    <property type="project" value="TreeGrafter"/>
</dbReference>
<evidence type="ECO:0000256" key="4">
    <source>
        <dbReference type="ARBA" id="ARBA00022475"/>
    </source>
</evidence>
<proteinExistence type="inferred from homology"/>
<comment type="similarity">
    <text evidence="8">Belongs to the ABC-4 integral membrane protein family.</text>
</comment>
<feature type="transmembrane region" description="Helical" evidence="11">
    <location>
        <begin position="274"/>
        <end position="298"/>
    </location>
</feature>
<feature type="transmembrane region" description="Helical" evidence="11">
    <location>
        <begin position="760"/>
        <end position="785"/>
    </location>
</feature>
<comment type="caution">
    <text evidence="13">The sequence shown here is derived from an EMBL/GenBank/DDBJ whole genome shotgun (WGS) entry which is preliminary data.</text>
</comment>
<feature type="domain" description="ABC3 transporter permease C-terminal" evidence="12">
    <location>
        <begin position="669"/>
        <end position="785"/>
    </location>
</feature>
<evidence type="ECO:0000256" key="5">
    <source>
        <dbReference type="ARBA" id="ARBA00022692"/>
    </source>
</evidence>
<evidence type="ECO:0000256" key="11">
    <source>
        <dbReference type="SAM" id="Phobius"/>
    </source>
</evidence>
<sequence>MRAFLRWVRADLRSHRVHALLIVLATGGTVAALLLAGTLLGAAADPWQQQFRAAGSPDVRIDLRPSAGNAGTTGSAADEPSIAVLGREPGVLAVSPPQHTAETTLVGRRADGAAAPTGAADRTDRTTLVLRGDTPGAARPLLRSGTWLDPADVHGIVLEQSAADAAWARPGDRLTVLDGHGAAVELRVLGIADSPDQLPSQAAGYDLGWTLPATLDLVQPDQAAHGLTLGLRLARPSDAGYTAQRVVSVMGAERVSRITTWLDARAARQQDNRLAGLLLGLSGLGALLSAALAVAGAAGGRIRARTGDIALLKALGFTAGQVAWMFIAEQLLLAGAGVLLGAGGAAIAAHAVPALGGGADALHRLVPGGTATTGAVTAAALVAIGAAAALPALRAARVAPVPPTDGTRPPAMTARPVRLGVLRRLPPALVLGLGGVLRRRSGLLVSAVRLTVPVVAATLALSTWTTLDAVTRPDGGVTAPSVTVRRTAAQPTPGDGQLTGALAADSAVQGVYPGTEIQALAPGQSATFTLRAVGTTDAPYPYTVVEGRAIRATDEAVAGQGALDLLGARVGQWIRVTTGGTPRILHIVGRDLEPEHGGRVLSTGFDTLDRPGDPTHPDFWRLVLRSGHDPAEVQRDLPARAGLAGQVEIRLPSGPVTRPGALRACVVGLLVLLALICLVDLLTTAAAGFLDRRRDLGLLRAIGLTPAQSAVVMATRGTAIALATVAAGSALGIPLVRWVIDRQGELGGIGAGIAHGPSGWTVLAMAAAGAAAAAALSALPVLRLAPSTVGTGVRKD</sequence>
<keyword evidence="6 11" id="KW-1133">Transmembrane helix</keyword>
<dbReference type="GO" id="GO:0005886">
    <property type="term" value="C:plasma membrane"/>
    <property type="evidence" value="ECO:0007669"/>
    <property type="project" value="UniProtKB-SubCell"/>
</dbReference>
<feature type="domain" description="ABC3 transporter permease C-terminal" evidence="12">
    <location>
        <begin position="284"/>
        <end position="398"/>
    </location>
</feature>
<keyword evidence="7 11" id="KW-0472">Membrane</keyword>
<evidence type="ECO:0000256" key="2">
    <source>
        <dbReference type="ARBA" id="ARBA00010518"/>
    </source>
</evidence>
<feature type="transmembrane region" description="Helical" evidence="11">
    <location>
        <begin position="666"/>
        <end position="690"/>
    </location>
</feature>
<dbReference type="InterPro" id="IPR020827">
    <property type="entry name" value="Asparaginase/glutaminase_AS1"/>
</dbReference>
<dbReference type="PANTHER" id="PTHR30572">
    <property type="entry name" value="MEMBRANE COMPONENT OF TRANSPORTER-RELATED"/>
    <property type="match status" value="1"/>
</dbReference>
<dbReference type="AlphaFoldDB" id="A0A6N7KW59"/>
<keyword evidence="4" id="KW-1003">Cell membrane</keyword>
<evidence type="ECO:0000313" key="14">
    <source>
        <dbReference type="Proteomes" id="UP000450000"/>
    </source>
</evidence>